<evidence type="ECO:0000313" key="3">
    <source>
        <dbReference type="Proteomes" id="UP000049077"/>
    </source>
</evidence>
<comment type="caution">
    <text evidence="2">The sequence shown here is derived from an EMBL/GenBank/DDBJ whole genome shotgun (WGS) entry which is preliminary data.</text>
</comment>
<dbReference type="EMBL" id="CCJV01000119">
    <property type="protein sequence ID" value="CDT51542.1"/>
    <property type="molecule type" value="Genomic_DNA"/>
</dbReference>
<dbReference type="Proteomes" id="UP000049077">
    <property type="component" value="Unassembled WGS sequence"/>
</dbReference>
<dbReference type="EMBL" id="CCJX01000147">
    <property type="protein sequence ID" value="CDT46734.1"/>
    <property type="molecule type" value="Genomic_DNA"/>
</dbReference>
<evidence type="ECO:0000313" key="4">
    <source>
        <dbReference type="Proteomes" id="UP000049495"/>
    </source>
</evidence>
<dbReference type="AlphaFoldDB" id="A0A4R3P3G9"/>
<dbReference type="Proteomes" id="UP000049495">
    <property type="component" value="Unassembled WGS sequence"/>
</dbReference>
<protein>
    <submittedName>
        <fullName evidence="2">Uncharacterized protein</fullName>
    </submittedName>
</protein>
<sequence length="192" mass="22464">MPKYDHNYLEEDNEFYPAPSFPMTLKMKDEFKAFLFDCSKEELVEHVHQFLSIENDIVKQLQDWSTLSDCRNLANRMKIDHNFNSPNLQEWVKFLIQIATKAERMLSIDKKAMSSLASNDPGAYAQALLFRRAFCFDRYSVGDFTKNHLRDELSFSASDHALWLLYVERFPDNPLPQKIERVTAAPPTHPLE</sequence>
<reference evidence="2 3" key="2">
    <citation type="submission" date="2014-06" db="EMBL/GenBank/DDBJ databases">
        <authorList>
            <person name="Le Roux F."/>
        </authorList>
    </citation>
    <scope>NUCLEOTIDE SEQUENCE</scope>
    <source>
        <strain evidence="1 3">J5-4</strain>
        <strain evidence="2">J5-5</strain>
    </source>
</reference>
<accession>A0A4R3P3G9</accession>
<organism evidence="2 4">
    <name type="scientific">Vibrio crassostreae</name>
    <dbReference type="NCBI Taxonomy" id="246167"/>
    <lineage>
        <taxon>Bacteria</taxon>
        <taxon>Pseudomonadati</taxon>
        <taxon>Pseudomonadota</taxon>
        <taxon>Gammaproteobacteria</taxon>
        <taxon>Vibrionales</taxon>
        <taxon>Vibrionaceae</taxon>
        <taxon>Vibrio</taxon>
    </lineage>
</organism>
<reference evidence="4" key="1">
    <citation type="submission" date="2014-06" db="EMBL/GenBank/DDBJ databases">
        <authorList>
            <person name="Le Roux Frederique"/>
        </authorList>
    </citation>
    <scope>NUCLEOTIDE SEQUENCE [LARGE SCALE GENOMIC DNA]</scope>
    <source>
        <strain evidence="4">J5-5</strain>
    </source>
</reference>
<keyword evidence="3" id="KW-1185">Reference proteome</keyword>
<gene>
    <name evidence="1" type="ORF">VCR4J5_600003</name>
    <name evidence="2" type="ORF">VCR5J5_570004</name>
</gene>
<evidence type="ECO:0000313" key="1">
    <source>
        <dbReference type="EMBL" id="CDT46734.1"/>
    </source>
</evidence>
<dbReference type="GeneID" id="93903571"/>
<dbReference type="RefSeq" id="WP_048660756.1">
    <property type="nucleotide sequence ID" value="NZ_AP025479.1"/>
</dbReference>
<proteinExistence type="predicted"/>
<name>A0A4R3P3G9_9VIBR</name>
<evidence type="ECO:0000313" key="2">
    <source>
        <dbReference type="EMBL" id="CDT51542.1"/>
    </source>
</evidence>